<dbReference type="STRING" id="1280837.A0A316V1J5"/>
<evidence type="ECO:0000313" key="9">
    <source>
        <dbReference type="Proteomes" id="UP000245771"/>
    </source>
</evidence>
<dbReference type="GO" id="GO:0004057">
    <property type="term" value="F:arginyl-tRNA--protein transferase activity"/>
    <property type="evidence" value="ECO:0007669"/>
    <property type="project" value="UniProtKB-EC"/>
</dbReference>
<dbReference type="GO" id="GO:0005737">
    <property type="term" value="C:cytoplasm"/>
    <property type="evidence" value="ECO:0007669"/>
    <property type="project" value="TreeGrafter"/>
</dbReference>
<accession>A0A316V1J5</accession>
<evidence type="ECO:0000256" key="4">
    <source>
        <dbReference type="ARBA" id="ARBA00023315"/>
    </source>
</evidence>
<dbReference type="EMBL" id="KZ819611">
    <property type="protein sequence ID" value="PWN31342.1"/>
    <property type="molecule type" value="Genomic_DNA"/>
</dbReference>
<organism evidence="8 9">
    <name type="scientific">Meira miltonrushii</name>
    <dbReference type="NCBI Taxonomy" id="1280837"/>
    <lineage>
        <taxon>Eukaryota</taxon>
        <taxon>Fungi</taxon>
        <taxon>Dikarya</taxon>
        <taxon>Basidiomycota</taxon>
        <taxon>Ustilaginomycotina</taxon>
        <taxon>Exobasidiomycetes</taxon>
        <taxon>Exobasidiales</taxon>
        <taxon>Brachybasidiaceae</taxon>
        <taxon>Meira</taxon>
    </lineage>
</organism>
<dbReference type="GeneID" id="37018634"/>
<dbReference type="FunCoup" id="A0A316V1J5">
    <property type="interactions" value="588"/>
</dbReference>
<evidence type="ECO:0000259" key="6">
    <source>
        <dbReference type="Pfam" id="PF04376"/>
    </source>
</evidence>
<sequence length="521" mass="59754">MNQSISVNDENDSEEGEERLSIITPIGYNTSTCGYCSEPGSGKVNRKKSSKSYGLWAHHLTPESYQSMLDRGWRRSGQYIYRPDCGKDGTCCAQLAIRLDVKSFKPNKEQRQAFNSIQNFIRSSNSRHNLYDRNDSITISNALRKGKYTRNWDVEDEWNRIEWQNDQQDHLLFRANVQKDLSERKKLLAQIDPPLPPQRKRLQVTLHHAKSSNEKYQLFRKYQAKVHKEQEDEISDQDGFERFLCHSPFLPTMKGTQQCQSPIPGEKVDMYSKSPIHFDLYHMEWRLDDRLIAVGVLDILPRCISSVYLFYDPDDSGLQLGKVSALREIALVRQIQRKEGMGSVGHYSMGLYVHSCAKMRYKAKYQPSEILDPECCKWIRFEQIAKQLDKGVRFGFSSQAGSAITEVQSGDKNEKEIFEDESEDEKEIPRPLPPGIEDPTTIPFKDLVQCAFLRGGKVYPLAVSSSTSLWLHHLLFIVINLTLVLKSFQHSITSLSRSNAIKCLDSLGALGPIRNQFCLVL</sequence>
<keyword evidence="4" id="KW-0012">Acyltransferase</keyword>
<comment type="similarity">
    <text evidence="1">Belongs to the R-transferase family.</text>
</comment>
<keyword evidence="3" id="KW-0808">Transferase</keyword>
<dbReference type="EC" id="2.3.2.8" evidence="2"/>
<feature type="domain" description="N-end rule aminoacyl transferase C-terminal" evidence="7">
    <location>
        <begin position="214"/>
        <end position="372"/>
    </location>
</feature>
<dbReference type="InParanoid" id="A0A316V1J5"/>
<dbReference type="Proteomes" id="UP000245771">
    <property type="component" value="Unassembled WGS sequence"/>
</dbReference>
<evidence type="ECO:0000256" key="1">
    <source>
        <dbReference type="ARBA" id="ARBA00009991"/>
    </source>
</evidence>
<dbReference type="PANTHER" id="PTHR21367:SF1">
    <property type="entry name" value="ARGINYL-TRNA--PROTEIN TRANSFERASE 1"/>
    <property type="match status" value="1"/>
</dbReference>
<dbReference type="AlphaFoldDB" id="A0A316V1J5"/>
<evidence type="ECO:0000256" key="2">
    <source>
        <dbReference type="ARBA" id="ARBA00012025"/>
    </source>
</evidence>
<dbReference type="InterPro" id="IPR007472">
    <property type="entry name" value="N-end_Aminoacyl_Trfase_C"/>
</dbReference>
<evidence type="ECO:0000256" key="3">
    <source>
        <dbReference type="ARBA" id="ARBA00022679"/>
    </source>
</evidence>
<keyword evidence="9" id="KW-1185">Reference proteome</keyword>
<evidence type="ECO:0000313" key="8">
    <source>
        <dbReference type="EMBL" id="PWN31342.1"/>
    </source>
</evidence>
<protein>
    <recommendedName>
        <fullName evidence="2">arginyltransferase</fullName>
        <ecNumber evidence="2">2.3.2.8</ecNumber>
    </recommendedName>
</protein>
<evidence type="ECO:0000256" key="5">
    <source>
        <dbReference type="SAM" id="MobiDB-lite"/>
    </source>
</evidence>
<reference evidence="8 9" key="1">
    <citation type="journal article" date="2018" name="Mol. Biol. Evol.">
        <title>Broad Genomic Sampling Reveals a Smut Pathogenic Ancestry of the Fungal Clade Ustilaginomycotina.</title>
        <authorList>
            <person name="Kijpornyongpan T."/>
            <person name="Mondo S.J."/>
            <person name="Barry K."/>
            <person name="Sandor L."/>
            <person name="Lee J."/>
            <person name="Lipzen A."/>
            <person name="Pangilinan J."/>
            <person name="LaButti K."/>
            <person name="Hainaut M."/>
            <person name="Henrissat B."/>
            <person name="Grigoriev I.V."/>
            <person name="Spatafora J.W."/>
            <person name="Aime M.C."/>
        </authorList>
    </citation>
    <scope>NUCLEOTIDE SEQUENCE [LARGE SCALE GENOMIC DNA]</scope>
    <source>
        <strain evidence="8 9">MCA 3882</strain>
    </source>
</reference>
<dbReference type="InterPro" id="IPR030700">
    <property type="entry name" value="N-end_Aminoacyl_Trfase"/>
</dbReference>
<dbReference type="Pfam" id="PF04377">
    <property type="entry name" value="ATE_C"/>
    <property type="match status" value="1"/>
</dbReference>
<feature type="domain" description="N-end aminoacyl transferase N-terminal" evidence="6">
    <location>
        <begin position="31"/>
        <end position="112"/>
    </location>
</feature>
<name>A0A316V1J5_9BASI</name>
<dbReference type="RefSeq" id="XP_025351644.1">
    <property type="nucleotide sequence ID" value="XM_025496853.1"/>
</dbReference>
<evidence type="ECO:0000259" key="7">
    <source>
        <dbReference type="Pfam" id="PF04377"/>
    </source>
</evidence>
<dbReference type="Pfam" id="PF04376">
    <property type="entry name" value="ATE_N"/>
    <property type="match status" value="1"/>
</dbReference>
<dbReference type="PANTHER" id="PTHR21367">
    <property type="entry name" value="ARGININE-TRNA-PROTEIN TRANSFERASE 1"/>
    <property type="match status" value="1"/>
</dbReference>
<feature type="region of interest" description="Disordered" evidence="5">
    <location>
        <begin position="416"/>
        <end position="435"/>
    </location>
</feature>
<proteinExistence type="inferred from homology"/>
<gene>
    <name evidence="8" type="ORF">FA14DRAFT_128369</name>
</gene>
<dbReference type="OrthoDB" id="74183at2759"/>
<feature type="compositionally biased region" description="Acidic residues" evidence="5">
    <location>
        <begin position="417"/>
        <end position="426"/>
    </location>
</feature>
<dbReference type="InterPro" id="IPR007471">
    <property type="entry name" value="N-end_Aminoacyl_Trfase_N"/>
</dbReference>